<organism evidence="3 4">
    <name type="scientific">Danaus plexippus plexippus</name>
    <dbReference type="NCBI Taxonomy" id="278856"/>
    <lineage>
        <taxon>Eukaryota</taxon>
        <taxon>Metazoa</taxon>
        <taxon>Ecdysozoa</taxon>
        <taxon>Arthropoda</taxon>
        <taxon>Hexapoda</taxon>
        <taxon>Insecta</taxon>
        <taxon>Pterygota</taxon>
        <taxon>Neoptera</taxon>
        <taxon>Endopterygota</taxon>
        <taxon>Lepidoptera</taxon>
        <taxon>Glossata</taxon>
        <taxon>Ditrysia</taxon>
        <taxon>Papilionoidea</taxon>
        <taxon>Nymphalidae</taxon>
        <taxon>Danainae</taxon>
        <taxon>Danaini</taxon>
        <taxon>Danaina</taxon>
        <taxon>Danaus</taxon>
        <taxon>Danaus</taxon>
    </lineage>
</organism>
<feature type="compositionally biased region" description="Low complexity" evidence="2">
    <location>
        <begin position="218"/>
        <end position="229"/>
    </location>
</feature>
<dbReference type="Pfam" id="PF03359">
    <property type="entry name" value="GKAP"/>
    <property type="match status" value="1"/>
</dbReference>
<dbReference type="PANTHER" id="PTHR12353">
    <property type="entry name" value="DISKS LARGE-ASSOCIATED PROTEIN DAP SAP90/PSD-95-ASSOCIATED PROTEIN"/>
    <property type="match status" value="1"/>
</dbReference>
<feature type="compositionally biased region" description="Low complexity" evidence="2">
    <location>
        <begin position="104"/>
        <end position="116"/>
    </location>
</feature>
<feature type="region of interest" description="Disordered" evidence="2">
    <location>
        <begin position="610"/>
        <end position="725"/>
    </location>
</feature>
<dbReference type="AlphaFoldDB" id="A0A212EJ23"/>
<comment type="similarity">
    <text evidence="1">Belongs to the SAPAP family.</text>
</comment>
<feature type="region of interest" description="Disordered" evidence="2">
    <location>
        <begin position="435"/>
        <end position="471"/>
    </location>
</feature>
<feature type="compositionally biased region" description="Pro residues" evidence="2">
    <location>
        <begin position="85"/>
        <end position="94"/>
    </location>
</feature>
<feature type="compositionally biased region" description="Basic and acidic residues" evidence="2">
    <location>
        <begin position="667"/>
        <end position="676"/>
    </location>
</feature>
<protein>
    <submittedName>
        <fullName evidence="3">Uncharacterized protein</fullName>
    </submittedName>
</protein>
<dbReference type="InterPro" id="IPR005026">
    <property type="entry name" value="SAPAP"/>
</dbReference>
<evidence type="ECO:0000256" key="1">
    <source>
        <dbReference type="ARBA" id="ARBA00008839"/>
    </source>
</evidence>
<gene>
    <name evidence="3" type="ORF">KGM_210367</name>
</gene>
<reference evidence="3 4" key="1">
    <citation type="journal article" date="2011" name="Cell">
        <title>The monarch butterfly genome yields insights into long-distance migration.</title>
        <authorList>
            <person name="Zhan S."/>
            <person name="Merlin C."/>
            <person name="Boore J.L."/>
            <person name="Reppert S.M."/>
        </authorList>
    </citation>
    <scope>NUCLEOTIDE SEQUENCE [LARGE SCALE GENOMIC DNA]</scope>
    <source>
        <strain evidence="3">F-2</strain>
    </source>
</reference>
<feature type="region of interest" description="Disordered" evidence="2">
    <location>
        <begin position="31"/>
        <end position="127"/>
    </location>
</feature>
<dbReference type="EMBL" id="AGBW02014545">
    <property type="protein sequence ID" value="OWR41471.1"/>
    <property type="molecule type" value="Genomic_DNA"/>
</dbReference>
<keyword evidence="4" id="KW-1185">Reference proteome</keyword>
<dbReference type="STRING" id="278856.A0A212EJ23"/>
<feature type="compositionally biased region" description="Polar residues" evidence="2">
    <location>
        <begin position="247"/>
        <end position="257"/>
    </location>
</feature>
<proteinExistence type="inferred from homology"/>
<feature type="compositionally biased region" description="Basic and acidic residues" evidence="2">
    <location>
        <begin position="41"/>
        <end position="68"/>
    </location>
</feature>
<evidence type="ECO:0000256" key="2">
    <source>
        <dbReference type="SAM" id="MobiDB-lite"/>
    </source>
</evidence>
<name>A0A212EJ23_DANPL</name>
<dbReference type="PANTHER" id="PTHR12353:SF1">
    <property type="entry name" value="DISKS LARGE-ASSOCIATED PROTEIN 5"/>
    <property type="match status" value="1"/>
</dbReference>
<feature type="compositionally biased region" description="Polar residues" evidence="2">
    <location>
        <begin position="698"/>
        <end position="714"/>
    </location>
</feature>
<dbReference type="Proteomes" id="UP000007151">
    <property type="component" value="Unassembled WGS sequence"/>
</dbReference>
<feature type="region of interest" description="Disordered" evidence="2">
    <location>
        <begin position="161"/>
        <end position="278"/>
    </location>
</feature>
<dbReference type="KEGG" id="dpl:KGM_210367"/>
<accession>A0A212EJ23</accession>
<feature type="compositionally biased region" description="Basic and acidic residues" evidence="2">
    <location>
        <begin position="161"/>
        <end position="202"/>
    </location>
</feature>
<feature type="compositionally biased region" description="Pro residues" evidence="2">
    <location>
        <begin position="441"/>
        <end position="461"/>
    </location>
</feature>
<evidence type="ECO:0000313" key="4">
    <source>
        <dbReference type="Proteomes" id="UP000007151"/>
    </source>
</evidence>
<dbReference type="GO" id="GO:0023052">
    <property type="term" value="P:signaling"/>
    <property type="evidence" value="ECO:0007669"/>
    <property type="project" value="InterPro"/>
</dbReference>
<sequence>MHAVKKRLETSIRNRRTTRFSVFDKIRNLPRCESPAPIPEVQKKVEHRRMQLEKWKEEKEKKKKEASLQKKKPFIAGVPHNPLKFVPPPPPKPMPSTSGRVTRSQSSKNNSVNNVKKPNKTEGKSKIIVSSFAPKNAVFHPPVLKNMVNLPTLSVSKQIEKKANTNMAEKKNKESKSKILKDNSKQNESRVLRNRPQSDKGQGKTQVTKNKKADACKESTSSSSSSVESNYDEPNASKSLKSRTPRKSLQNKQNMVTPKNVPKSESSSEEKLRSPKLIEIPMTPEQIAEEAKKISPCVTLSRGKDNARREMKKKLEEGLLDEDLCEMDSVEHFRRQLDSEIARMTEMCEAWEKISHQIALPETVQEAVLSAVGQARLLMSQKLQQFASLLSRCEHPTPNSGLVTPSDLHGFWDMVFMQIENVDMRFRKLEELRSRGWSEDQPPPRATRPVPRPSRPQPAARPAPAARPGNSRLKDLIAAARKAKQAKCSEEVSMEESKTIDMGFFCIQSPVKSPLQVTPSKPSLLKAVLSNEAEKSANRKSASFAMLRASLIGRQVESEGSSDEEHNLITFTPVDLGATPGRSILKNKPSTKKSAKKSIKVVLFNESDTELQNNSMSSDKALEAEDVETQEGQKLQMEHNTDSGISSMDIENDTEKENKGRRRSRLTRQDATEERSPVMTRSRRKSILTPGKEVAARKNNTLKEANLEHNTTTRRSTRKSIHDDH</sequence>
<evidence type="ECO:0000313" key="3">
    <source>
        <dbReference type="EMBL" id="OWR41471.1"/>
    </source>
</evidence>
<comment type="caution">
    <text evidence="3">The sequence shown here is derived from an EMBL/GenBank/DDBJ whole genome shotgun (WGS) entry which is preliminary data.</text>
</comment>
<dbReference type="eggNOG" id="KOG3971">
    <property type="taxonomic scope" value="Eukaryota"/>
</dbReference>